<dbReference type="Proteomes" id="UP000266482">
    <property type="component" value="Unassembled WGS sequence"/>
</dbReference>
<evidence type="ECO:0000313" key="2">
    <source>
        <dbReference type="Proteomes" id="UP000266482"/>
    </source>
</evidence>
<gene>
    <name evidence="1" type="ORF">D3P08_06895</name>
</gene>
<reference evidence="1 2" key="1">
    <citation type="submission" date="2018-09" db="EMBL/GenBank/DDBJ databases">
        <title>Paenibacillus aracenensis nov. sp. isolated from a cave in southern Spain.</title>
        <authorList>
            <person name="Jurado V."/>
            <person name="Gutierrez-Patricio S."/>
            <person name="Gonzalez-Pimentel J.L."/>
            <person name="Miller A.Z."/>
            <person name="Laiz L."/>
            <person name="Saiz-Jimenez C."/>
        </authorList>
    </citation>
    <scope>NUCLEOTIDE SEQUENCE [LARGE SCALE GENOMIC DNA]</scope>
    <source>
        <strain evidence="1 2">DSM 22867</strain>
    </source>
</reference>
<dbReference type="PANTHER" id="PTHR39180">
    <property type="match status" value="1"/>
</dbReference>
<dbReference type="AlphaFoldDB" id="A0A3A1V3L8"/>
<sequence length="145" mass="16019">MEKTMETERLDQSAVEQAANLTQVLKLLENPETLKALSTIVQHLPQLAEMTTKLSEAYGTVKSLATDPVFIADMKGGFEEVVLPVTDRVKGLASAVIEANDMAKESDTPIGIFGVMKMLKDPQAQKLLHFIQAFMTVLNKQEKTR</sequence>
<name>A0A3A1V3L8_9BACL</name>
<accession>A0A3A1V3L8</accession>
<keyword evidence="2" id="KW-1185">Reference proteome</keyword>
<organism evidence="1 2">
    <name type="scientific">Paenibacillus nanensis</name>
    <dbReference type="NCBI Taxonomy" id="393251"/>
    <lineage>
        <taxon>Bacteria</taxon>
        <taxon>Bacillati</taxon>
        <taxon>Bacillota</taxon>
        <taxon>Bacilli</taxon>
        <taxon>Bacillales</taxon>
        <taxon>Paenibacillaceae</taxon>
        <taxon>Paenibacillus</taxon>
    </lineage>
</organism>
<comment type="caution">
    <text evidence="1">The sequence shown here is derived from an EMBL/GenBank/DDBJ whole genome shotgun (WGS) entry which is preliminary data.</text>
</comment>
<dbReference type="EMBL" id="QXQA01000003">
    <property type="protein sequence ID" value="RIX53972.1"/>
    <property type="molecule type" value="Genomic_DNA"/>
</dbReference>
<protein>
    <submittedName>
        <fullName evidence="1">DUF1641 domain-containing protein</fullName>
    </submittedName>
</protein>
<proteinExistence type="predicted"/>
<dbReference type="RefSeq" id="WP_119598718.1">
    <property type="nucleotide sequence ID" value="NZ_QXQA01000003.1"/>
</dbReference>
<evidence type="ECO:0000313" key="1">
    <source>
        <dbReference type="EMBL" id="RIX53972.1"/>
    </source>
</evidence>
<dbReference type="OrthoDB" id="2374761at2"/>
<dbReference type="PANTHER" id="PTHR39180:SF2">
    <property type="entry name" value="DUF1641 DOMAIN-CONTAINING PROTEIN"/>
    <property type="match status" value="1"/>
</dbReference>